<evidence type="ECO:0000313" key="1">
    <source>
        <dbReference type="EMBL" id="WEG08801.1"/>
    </source>
</evidence>
<sequence length="111" mass="12820">MSRMTRAERPVKSTEYQVVLATREAELGWRDLKATQRNTLADAWDYLTQHPLASTPTAHPLRGALGTIRRGGETHERWQYELSGGARIWYFVVDRVVNIEQVHTHHPNETK</sequence>
<keyword evidence="2" id="KW-1185">Reference proteome</keyword>
<evidence type="ECO:0000313" key="2">
    <source>
        <dbReference type="Proteomes" id="UP001214553"/>
    </source>
</evidence>
<protein>
    <recommendedName>
        <fullName evidence="3">Type II toxin-antitoxin system RelE/ParE family toxin</fullName>
    </recommendedName>
</protein>
<name>A0ABY8BX79_9MICO</name>
<organism evidence="1 2">
    <name type="scientific">Microbacterium horticulturae</name>
    <dbReference type="NCBI Taxonomy" id="3028316"/>
    <lineage>
        <taxon>Bacteria</taxon>
        <taxon>Bacillati</taxon>
        <taxon>Actinomycetota</taxon>
        <taxon>Actinomycetes</taxon>
        <taxon>Micrococcales</taxon>
        <taxon>Microbacteriaceae</taxon>
        <taxon>Microbacterium</taxon>
    </lineage>
</organism>
<dbReference type="EMBL" id="CP119108">
    <property type="protein sequence ID" value="WEG08801.1"/>
    <property type="molecule type" value="Genomic_DNA"/>
</dbReference>
<accession>A0ABY8BX79</accession>
<evidence type="ECO:0008006" key="3">
    <source>
        <dbReference type="Google" id="ProtNLM"/>
    </source>
</evidence>
<reference evidence="1 2" key="1">
    <citation type="submission" date="2023-03" db="EMBL/GenBank/DDBJ databases">
        <title>Genome sequence of Microbacterium sp. KACC 23027.</title>
        <authorList>
            <person name="Kim S."/>
            <person name="Heo J."/>
            <person name="Kwon S.-W."/>
        </authorList>
    </citation>
    <scope>NUCLEOTIDE SEQUENCE [LARGE SCALE GENOMIC DNA]</scope>
    <source>
        <strain evidence="1 2">KACC 23027</strain>
    </source>
</reference>
<dbReference type="RefSeq" id="WP_275278128.1">
    <property type="nucleotide sequence ID" value="NZ_CP119108.1"/>
</dbReference>
<gene>
    <name evidence="1" type="ORF">PU630_16410</name>
</gene>
<dbReference type="Proteomes" id="UP001214553">
    <property type="component" value="Chromosome"/>
</dbReference>
<proteinExistence type="predicted"/>